<protein>
    <submittedName>
        <fullName evidence="1">Uncharacterized protein</fullName>
    </submittedName>
</protein>
<evidence type="ECO:0000313" key="1">
    <source>
        <dbReference type="EnsemblPlants" id="EMT29626"/>
    </source>
</evidence>
<reference evidence="1" key="1">
    <citation type="submission" date="2015-06" db="UniProtKB">
        <authorList>
            <consortium name="EnsemblPlants"/>
        </authorList>
    </citation>
    <scope>IDENTIFICATION</scope>
</reference>
<proteinExistence type="predicted"/>
<sequence length="91" mass="9586">MGHGGGLWVVAGKDRRNCVSGDGVTADPILTLLSDSALPRLGVDGSLMLAQLETARSRWREGYHVEEDAGTPTTEMLFLGASGKEADGFPL</sequence>
<accession>M8D0D3</accession>
<dbReference type="EnsemblPlants" id="EMT29626">
    <property type="protein sequence ID" value="EMT29626"/>
    <property type="gene ID" value="F775_24523"/>
</dbReference>
<organism evidence="1">
    <name type="scientific">Aegilops tauschii</name>
    <name type="common">Tausch's goatgrass</name>
    <name type="synonym">Aegilops squarrosa</name>
    <dbReference type="NCBI Taxonomy" id="37682"/>
    <lineage>
        <taxon>Eukaryota</taxon>
        <taxon>Viridiplantae</taxon>
        <taxon>Streptophyta</taxon>
        <taxon>Embryophyta</taxon>
        <taxon>Tracheophyta</taxon>
        <taxon>Spermatophyta</taxon>
        <taxon>Magnoliopsida</taxon>
        <taxon>Liliopsida</taxon>
        <taxon>Poales</taxon>
        <taxon>Poaceae</taxon>
        <taxon>BOP clade</taxon>
        <taxon>Pooideae</taxon>
        <taxon>Triticodae</taxon>
        <taxon>Triticeae</taxon>
        <taxon>Triticinae</taxon>
        <taxon>Aegilops</taxon>
    </lineage>
</organism>
<name>M8D0D3_AEGTA</name>
<dbReference type="AlphaFoldDB" id="M8D0D3"/>